<evidence type="ECO:0000313" key="10">
    <source>
        <dbReference type="Proteomes" id="UP000765845"/>
    </source>
</evidence>
<dbReference type="InterPro" id="IPR002938">
    <property type="entry name" value="FAD-bd"/>
</dbReference>
<dbReference type="PANTHER" id="PTHR43876:SF8">
    <property type="entry name" value="2-OCTAPRENYL-6-METHOXYPHENOL HYDROXYLASE"/>
    <property type="match status" value="1"/>
</dbReference>
<dbReference type="NCBIfam" id="TIGR01984">
    <property type="entry name" value="UbiH"/>
    <property type="match status" value="1"/>
</dbReference>
<dbReference type="PRINTS" id="PR00420">
    <property type="entry name" value="RNGMNOXGNASE"/>
</dbReference>
<dbReference type="EC" id="1.14.13.-" evidence="9"/>
<dbReference type="NCBIfam" id="NF004356">
    <property type="entry name" value="PRK05732.1"/>
    <property type="match status" value="1"/>
</dbReference>
<name>A0ABX1GHV5_9GAMM</name>
<reference evidence="9 10" key="1">
    <citation type="submission" date="2020-04" db="EMBL/GenBank/DDBJ databases">
        <authorList>
            <person name="Yoon J."/>
        </authorList>
    </citation>
    <scope>NUCLEOTIDE SEQUENCE [LARGE SCALE GENOMIC DNA]</scope>
    <source>
        <strain evidence="9 10">KMU-166</strain>
    </source>
</reference>
<comment type="similarity">
    <text evidence="3">Belongs to the UbiH/COQ6 family.</text>
</comment>
<comment type="pathway">
    <text evidence="2">Cofactor biosynthesis; ubiquinone biosynthesis.</text>
</comment>
<proteinExistence type="inferred from homology"/>
<gene>
    <name evidence="9" type="primary">ubiH</name>
    <name evidence="9" type="synonym">visB</name>
    <name evidence="9" type="ORF">HCU74_15230</name>
</gene>
<comment type="caution">
    <text evidence="9">The sequence shown here is derived from an EMBL/GenBank/DDBJ whole genome shotgun (WGS) entry which is preliminary data.</text>
</comment>
<dbReference type="Pfam" id="PF01494">
    <property type="entry name" value="FAD_binding_3"/>
    <property type="match status" value="1"/>
</dbReference>
<comment type="cofactor">
    <cofactor evidence="1">
        <name>FAD</name>
        <dbReference type="ChEBI" id="CHEBI:57692"/>
    </cofactor>
</comment>
<evidence type="ECO:0000313" key="9">
    <source>
        <dbReference type="EMBL" id="NKI18763.1"/>
    </source>
</evidence>
<evidence type="ECO:0000256" key="5">
    <source>
        <dbReference type="ARBA" id="ARBA00022827"/>
    </source>
</evidence>
<sequence length="419" mass="45094">MATADYDVVIAGGGMVGASLALCLHQHSGGALRVAVVESFPLPPLSVEQPEYRPSFDARSTALSYGSAEIYRQLGLWPQLAEKLATIEAIQVSDRGHFGSVLMEKADLGWPALGYVVENAWLGNSLLRYLRLNTAVEFITPARVEAVELTASRATLTLNCGEVAESRSASLLVVADGAESGLCERLGIHRHVDDYGQTAIIANIGTEKPHGGTAYERFTADGPLAMLPLTPDVSGMSRSALVWTFAEDRADEAMAWSEEEFLRRLQEAFGYRLGHLRKLGQRACFPLTLSCADEQIRRRLVVMGNAAHALHPVAGQGFNLALRDADSLAKILAKARQSGKDIGDLAVLKSYLNAQQGDQRLTTLFSDRVTKIFSNRQPLLSLARNLGLLVLDVSAPLKSRFTARAAGIVNGRGGDAANG</sequence>
<dbReference type="PANTHER" id="PTHR43876">
    <property type="entry name" value="UBIQUINONE BIOSYNTHESIS MONOOXYGENASE COQ6, MITOCHONDRIAL"/>
    <property type="match status" value="1"/>
</dbReference>
<keyword evidence="4" id="KW-0285">Flavoprotein</keyword>
<evidence type="ECO:0000256" key="1">
    <source>
        <dbReference type="ARBA" id="ARBA00001974"/>
    </source>
</evidence>
<evidence type="ECO:0000256" key="4">
    <source>
        <dbReference type="ARBA" id="ARBA00022630"/>
    </source>
</evidence>
<dbReference type="InterPro" id="IPR051205">
    <property type="entry name" value="UbiH/COQ6_monooxygenase"/>
</dbReference>
<keyword evidence="5" id="KW-0274">FAD</keyword>
<dbReference type="Proteomes" id="UP000765845">
    <property type="component" value="Unassembled WGS sequence"/>
</dbReference>
<dbReference type="SUPFAM" id="SSF51905">
    <property type="entry name" value="FAD/NAD(P)-binding domain"/>
    <property type="match status" value="1"/>
</dbReference>
<accession>A0ABX1GHV5</accession>
<evidence type="ECO:0000256" key="3">
    <source>
        <dbReference type="ARBA" id="ARBA00005349"/>
    </source>
</evidence>
<evidence type="ECO:0000259" key="8">
    <source>
        <dbReference type="Pfam" id="PF01494"/>
    </source>
</evidence>
<keyword evidence="6 9" id="KW-0560">Oxidoreductase</keyword>
<dbReference type="NCBIfam" id="TIGR01988">
    <property type="entry name" value="Ubi-OHases"/>
    <property type="match status" value="1"/>
</dbReference>
<dbReference type="GO" id="GO:0016491">
    <property type="term" value="F:oxidoreductase activity"/>
    <property type="evidence" value="ECO:0007669"/>
    <property type="project" value="UniProtKB-KW"/>
</dbReference>
<organism evidence="9 10">
    <name type="scientific">Spongiibacter thalassae</name>
    <dbReference type="NCBI Taxonomy" id="2721624"/>
    <lineage>
        <taxon>Bacteria</taxon>
        <taxon>Pseudomonadati</taxon>
        <taxon>Pseudomonadota</taxon>
        <taxon>Gammaproteobacteria</taxon>
        <taxon>Cellvibrionales</taxon>
        <taxon>Spongiibacteraceae</taxon>
        <taxon>Spongiibacter</taxon>
    </lineage>
</organism>
<evidence type="ECO:0000256" key="6">
    <source>
        <dbReference type="ARBA" id="ARBA00023002"/>
    </source>
</evidence>
<dbReference type="EMBL" id="JAAWWK010000005">
    <property type="protein sequence ID" value="NKI18763.1"/>
    <property type="molecule type" value="Genomic_DNA"/>
</dbReference>
<keyword evidence="7" id="KW-0503">Monooxygenase</keyword>
<dbReference type="Gene3D" id="3.50.50.60">
    <property type="entry name" value="FAD/NAD(P)-binding domain"/>
    <property type="match status" value="2"/>
</dbReference>
<dbReference type="InterPro" id="IPR010971">
    <property type="entry name" value="UbiH/COQ6"/>
</dbReference>
<keyword evidence="10" id="KW-1185">Reference proteome</keyword>
<evidence type="ECO:0000256" key="7">
    <source>
        <dbReference type="ARBA" id="ARBA00023033"/>
    </source>
</evidence>
<dbReference type="RefSeq" id="WP_168451272.1">
    <property type="nucleotide sequence ID" value="NZ_JAAWWK010000005.1"/>
</dbReference>
<feature type="domain" description="FAD-binding" evidence="8">
    <location>
        <begin position="5"/>
        <end position="337"/>
    </location>
</feature>
<evidence type="ECO:0000256" key="2">
    <source>
        <dbReference type="ARBA" id="ARBA00004749"/>
    </source>
</evidence>
<dbReference type="InterPro" id="IPR011295">
    <property type="entry name" value="UbiH"/>
</dbReference>
<dbReference type="InterPro" id="IPR036188">
    <property type="entry name" value="FAD/NAD-bd_sf"/>
</dbReference>
<protein>
    <submittedName>
        <fullName evidence="9">2-octaprenyl-6-methoxyphenyl hydroxylase</fullName>
        <ecNumber evidence="9">1.14.13.-</ecNumber>
    </submittedName>
</protein>